<accession>A0A2X2Y656</accession>
<organism evidence="1 2">
    <name type="scientific">Clostridium perfringens</name>
    <dbReference type="NCBI Taxonomy" id="1502"/>
    <lineage>
        <taxon>Bacteria</taxon>
        <taxon>Bacillati</taxon>
        <taxon>Bacillota</taxon>
        <taxon>Clostridia</taxon>
        <taxon>Eubacteriales</taxon>
        <taxon>Clostridiaceae</taxon>
        <taxon>Clostridium</taxon>
    </lineage>
</organism>
<sequence>MIRKMIIGTEELEFKMTNKTVIDIDEIYNNYGTVINGILFGENIYNNAFKLVSASCISRKLTFEELVENLTPDQISEKIVNFAFDLYADWRGIKETSTDEEDKENNDKKKA</sequence>
<name>A0A2X2Y656_CLOPF</name>
<reference evidence="1 2" key="1">
    <citation type="submission" date="2018-06" db="EMBL/GenBank/DDBJ databases">
        <authorList>
            <consortium name="Pathogen Informatics"/>
            <person name="Doyle S."/>
        </authorList>
    </citation>
    <scope>NUCLEOTIDE SEQUENCE [LARGE SCALE GENOMIC DNA]</scope>
    <source>
        <strain evidence="1 2">NCTC10719</strain>
    </source>
</reference>
<proteinExistence type="predicted"/>
<dbReference type="RefSeq" id="WP_111926320.1">
    <property type="nucleotide sequence ID" value="NZ_UAWG01000009.1"/>
</dbReference>
<evidence type="ECO:0000313" key="2">
    <source>
        <dbReference type="Proteomes" id="UP000249986"/>
    </source>
</evidence>
<evidence type="ECO:0008006" key="3">
    <source>
        <dbReference type="Google" id="ProtNLM"/>
    </source>
</evidence>
<gene>
    <name evidence="1" type="ORF">NCTC10719_01429</name>
</gene>
<protein>
    <recommendedName>
        <fullName evidence="3">Phage protein</fullName>
    </recommendedName>
</protein>
<dbReference type="AlphaFoldDB" id="A0A2X2Y656"/>
<dbReference type="EMBL" id="UAWG01000009">
    <property type="protein sequence ID" value="SQB59886.1"/>
    <property type="molecule type" value="Genomic_DNA"/>
</dbReference>
<evidence type="ECO:0000313" key="1">
    <source>
        <dbReference type="EMBL" id="SQB59886.1"/>
    </source>
</evidence>
<dbReference type="Proteomes" id="UP000249986">
    <property type="component" value="Unassembled WGS sequence"/>
</dbReference>